<sequence>MMLYIRSQLPTTTEGPNTMIGNIAHYVATDGSSGIGYVTSRDDAAGTVQICPAPGVYVTVRVENMTAIA</sequence>
<reference evidence="1 2" key="1">
    <citation type="submission" date="2023-08" db="EMBL/GenBank/DDBJ databases">
        <authorList>
            <person name="Wingfield L.M."/>
            <person name="White W.R."/>
            <person name="West C.J."/>
            <person name="Wendt R.N."/>
            <person name="Turner G.C."/>
            <person name="Treadway A.R."/>
            <person name="Swint M.R."/>
            <person name="Swindle R.E."/>
            <person name="Steinfeldt B."/>
            <person name="Smith E.H."/>
            <person name="Sexton S.H."/>
            <person name="Sanford B.N."/>
            <person name="Mott M.G."/>
            <person name="Malone J.B."/>
            <person name="Lynch A.J."/>
            <person name="Lawson L.W."/>
            <person name="Kyzer E.F."/>
            <person name="Knight E.S."/>
            <person name="Jeffus L.A."/>
            <person name="Garrison L.D."/>
            <person name="Edds J.T."/>
            <person name="Dumas P.M."/>
            <person name="Dresser A.M."/>
            <person name="Craft C.S."/>
            <person name="Cole C.E."/>
            <person name="Reyna N.S."/>
            <person name="Plymale R.C."/>
            <person name="Russell D.A."/>
            <person name="Jacobs-Sera D."/>
            <person name="Hatfull G.F."/>
        </authorList>
    </citation>
    <scope>NUCLEOTIDE SEQUENCE [LARGE SCALE GENOMIC DNA]</scope>
</reference>
<proteinExistence type="predicted"/>
<protein>
    <submittedName>
        <fullName evidence="1">Uncharacterized protein</fullName>
    </submittedName>
</protein>
<accession>A0AA96QXK3</accession>
<gene>
    <name evidence="1" type="primary">8</name>
    <name evidence="1" type="ORF">SEA_KWEKEL_8</name>
</gene>
<organism evidence="1 2">
    <name type="scientific">Gordonia phage Kwekel</name>
    <dbReference type="NCBI Taxonomy" id="3077820"/>
    <lineage>
        <taxon>Viruses</taxon>
        <taxon>Duplodnaviria</taxon>
        <taxon>Heunggongvirae</taxon>
        <taxon>Uroviricota</taxon>
        <taxon>Caudoviricetes</taxon>
        <taxon>Stackebrandtviridae</taxon>
        <taxon>Schenleyvirinae</taxon>
        <taxon>Dexdertvirus</taxon>
        <taxon>Dexdertvirus kwekel</taxon>
    </lineage>
</organism>
<keyword evidence="2" id="KW-1185">Reference proteome</keyword>
<name>A0AA96QXK3_9CAUD</name>
<evidence type="ECO:0000313" key="2">
    <source>
        <dbReference type="Proteomes" id="UP001303045"/>
    </source>
</evidence>
<evidence type="ECO:0000313" key="1">
    <source>
        <dbReference type="EMBL" id="WNO27310.1"/>
    </source>
</evidence>
<dbReference type="Proteomes" id="UP001303045">
    <property type="component" value="Segment"/>
</dbReference>
<dbReference type="EMBL" id="OR521074">
    <property type="protein sequence ID" value="WNO27310.1"/>
    <property type="molecule type" value="Genomic_DNA"/>
</dbReference>